<keyword evidence="3" id="KW-0560">Oxidoreductase</keyword>
<accession>A0A917VL46</accession>
<dbReference type="InterPro" id="IPR051260">
    <property type="entry name" value="Diverse_substr_monoxygenases"/>
</dbReference>
<feature type="domain" description="Luciferase-like" evidence="6">
    <location>
        <begin position="12"/>
        <end position="150"/>
    </location>
</feature>
<proteinExistence type="predicted"/>
<keyword evidence="4" id="KW-0503">Monooxygenase</keyword>
<dbReference type="GO" id="GO:0016705">
    <property type="term" value="F:oxidoreductase activity, acting on paired donors, with incorporation or reduction of molecular oxygen"/>
    <property type="evidence" value="ECO:0007669"/>
    <property type="project" value="InterPro"/>
</dbReference>
<feature type="region of interest" description="Disordered" evidence="5">
    <location>
        <begin position="187"/>
        <end position="215"/>
    </location>
</feature>
<dbReference type="InterPro" id="IPR011251">
    <property type="entry name" value="Luciferase-like_dom"/>
</dbReference>
<dbReference type="Gene3D" id="3.20.20.30">
    <property type="entry name" value="Luciferase-like domain"/>
    <property type="match status" value="1"/>
</dbReference>
<dbReference type="PANTHER" id="PTHR30011:SF16">
    <property type="entry name" value="C2H2 FINGER DOMAIN TRANSCRIPTION FACTOR (EUROFUNG)-RELATED"/>
    <property type="match status" value="1"/>
</dbReference>
<sequence>MNPPSTWIVSPTPAAAKSLIDDTRRLVAATGRDPHDLKFFQGLSFVIGSTEAEARRKAAELDEVIDPTTIIAHAAGGLGHDLGFYELDTPIGDIETEGTRSTLAWSHEAVPDREPTVRDLARLRSRYGRVVGTPEQIADQLEVWRAAGIDGVGVTNATIPGSYDEFIDHVLPVLRTRGPAKTEYAVGTSHRKATGRDRLPESHPAAAYRGAFGRR</sequence>
<dbReference type="EMBL" id="BMMH01000001">
    <property type="protein sequence ID" value="GGK91905.1"/>
    <property type="molecule type" value="Genomic_DNA"/>
</dbReference>
<dbReference type="AlphaFoldDB" id="A0A917VL46"/>
<comment type="caution">
    <text evidence="7">The sequence shown here is derived from an EMBL/GenBank/DDBJ whole genome shotgun (WGS) entry which is preliminary data.</text>
</comment>
<dbReference type="InterPro" id="IPR036661">
    <property type="entry name" value="Luciferase-like_sf"/>
</dbReference>
<reference evidence="7" key="2">
    <citation type="submission" date="2020-09" db="EMBL/GenBank/DDBJ databases">
        <authorList>
            <person name="Sun Q."/>
            <person name="Zhou Y."/>
        </authorList>
    </citation>
    <scope>NUCLEOTIDE SEQUENCE</scope>
    <source>
        <strain evidence="7">CGMCC 4.3508</strain>
    </source>
</reference>
<dbReference type="Proteomes" id="UP000638263">
    <property type="component" value="Unassembled WGS sequence"/>
</dbReference>
<dbReference type="RefSeq" id="WP_373292930.1">
    <property type="nucleotide sequence ID" value="NZ_BMMH01000001.1"/>
</dbReference>
<dbReference type="GO" id="GO:0004497">
    <property type="term" value="F:monooxygenase activity"/>
    <property type="evidence" value="ECO:0007669"/>
    <property type="project" value="UniProtKB-KW"/>
</dbReference>
<evidence type="ECO:0000259" key="6">
    <source>
        <dbReference type="Pfam" id="PF00296"/>
    </source>
</evidence>
<evidence type="ECO:0000256" key="2">
    <source>
        <dbReference type="ARBA" id="ARBA00022643"/>
    </source>
</evidence>
<evidence type="ECO:0000313" key="7">
    <source>
        <dbReference type="EMBL" id="GGK91905.1"/>
    </source>
</evidence>
<evidence type="ECO:0000256" key="1">
    <source>
        <dbReference type="ARBA" id="ARBA00022630"/>
    </source>
</evidence>
<dbReference type="PANTHER" id="PTHR30011">
    <property type="entry name" value="ALKANESULFONATE MONOOXYGENASE-RELATED"/>
    <property type="match status" value="1"/>
</dbReference>
<dbReference type="SUPFAM" id="SSF51679">
    <property type="entry name" value="Bacterial luciferase-like"/>
    <property type="match status" value="1"/>
</dbReference>
<reference evidence="7" key="1">
    <citation type="journal article" date="2014" name="Int. J. Syst. Evol. Microbiol.">
        <title>Complete genome sequence of Corynebacterium casei LMG S-19264T (=DSM 44701T), isolated from a smear-ripened cheese.</title>
        <authorList>
            <consortium name="US DOE Joint Genome Institute (JGI-PGF)"/>
            <person name="Walter F."/>
            <person name="Albersmeier A."/>
            <person name="Kalinowski J."/>
            <person name="Ruckert C."/>
        </authorList>
    </citation>
    <scope>NUCLEOTIDE SEQUENCE</scope>
    <source>
        <strain evidence="7">CGMCC 4.3508</strain>
    </source>
</reference>
<evidence type="ECO:0000256" key="5">
    <source>
        <dbReference type="SAM" id="MobiDB-lite"/>
    </source>
</evidence>
<keyword evidence="8" id="KW-1185">Reference proteome</keyword>
<keyword evidence="2" id="KW-0288">FMN</keyword>
<protein>
    <recommendedName>
        <fullName evidence="6">Luciferase-like domain-containing protein</fullName>
    </recommendedName>
</protein>
<organism evidence="7 8">
    <name type="scientific">Nocardia jinanensis</name>
    <dbReference type="NCBI Taxonomy" id="382504"/>
    <lineage>
        <taxon>Bacteria</taxon>
        <taxon>Bacillati</taxon>
        <taxon>Actinomycetota</taxon>
        <taxon>Actinomycetes</taxon>
        <taxon>Mycobacteriales</taxon>
        <taxon>Nocardiaceae</taxon>
        <taxon>Nocardia</taxon>
    </lineage>
</organism>
<evidence type="ECO:0000256" key="4">
    <source>
        <dbReference type="ARBA" id="ARBA00023033"/>
    </source>
</evidence>
<name>A0A917VL46_9NOCA</name>
<keyword evidence="1" id="KW-0285">Flavoprotein</keyword>
<dbReference type="Pfam" id="PF00296">
    <property type="entry name" value="Bac_luciferase"/>
    <property type="match status" value="1"/>
</dbReference>
<evidence type="ECO:0000313" key="8">
    <source>
        <dbReference type="Proteomes" id="UP000638263"/>
    </source>
</evidence>
<evidence type="ECO:0000256" key="3">
    <source>
        <dbReference type="ARBA" id="ARBA00023002"/>
    </source>
</evidence>
<gene>
    <name evidence="7" type="ORF">GCM10011588_02890</name>
</gene>